<dbReference type="OrthoDB" id="413400at2759"/>
<comment type="similarity">
    <text evidence="6">Belongs to the VHL family.</text>
</comment>
<organism evidence="18 19">
    <name type="scientific">Oncorhynchus mykiss</name>
    <name type="common">Rainbow trout</name>
    <name type="synonym">Salmo gairdneri</name>
    <dbReference type="NCBI Taxonomy" id="8022"/>
    <lineage>
        <taxon>Eukaryota</taxon>
        <taxon>Metazoa</taxon>
        <taxon>Chordata</taxon>
        <taxon>Craniata</taxon>
        <taxon>Vertebrata</taxon>
        <taxon>Euteleostomi</taxon>
        <taxon>Actinopterygii</taxon>
        <taxon>Neopterygii</taxon>
        <taxon>Teleostei</taxon>
        <taxon>Protacanthopterygii</taxon>
        <taxon>Salmoniformes</taxon>
        <taxon>Salmonidae</taxon>
        <taxon>Salmoninae</taxon>
        <taxon>Oncorhynchus</taxon>
    </lineage>
</organism>
<dbReference type="GO" id="GO:0005886">
    <property type="term" value="C:plasma membrane"/>
    <property type="evidence" value="ECO:0007669"/>
    <property type="project" value="UniProtKB-SubCell"/>
</dbReference>
<reference evidence="18" key="2">
    <citation type="submission" date="2025-08" db="UniProtKB">
        <authorList>
            <consortium name="Ensembl"/>
        </authorList>
    </citation>
    <scope>IDENTIFICATION</scope>
</reference>
<reference evidence="18" key="1">
    <citation type="submission" date="2020-07" db="EMBL/GenBank/DDBJ databases">
        <title>A long reads based de novo assembly of the rainbow trout Arlee double haploid line genome.</title>
        <authorList>
            <person name="Gao G."/>
            <person name="Palti Y."/>
        </authorList>
    </citation>
    <scope>NUCLEOTIDE SEQUENCE [LARGE SCALE GENOMIC DNA]</scope>
</reference>
<keyword evidence="12" id="KW-0539">Nucleus</keyword>
<dbReference type="CTD" id="391104"/>
<dbReference type="InterPro" id="IPR024048">
    <property type="entry name" value="VHL_alpha_dom"/>
</dbReference>
<keyword evidence="7" id="KW-1003">Cell membrane</keyword>
<proteinExistence type="inferred from homology"/>
<dbReference type="GO" id="GO:0005634">
    <property type="term" value="C:nucleus"/>
    <property type="evidence" value="ECO:0007669"/>
    <property type="project" value="UniProtKB-SubCell"/>
</dbReference>
<accession>A0A8K9V690</accession>
<comment type="pathway">
    <text evidence="5">Protein modification; protein ubiquitination.</text>
</comment>
<dbReference type="KEGG" id="omy:110517247"/>
<dbReference type="Gene3D" id="1.10.750.10">
    <property type="entry name" value="von Hippel-Lindau disease tumour suppressor, alpha domain"/>
    <property type="match status" value="1"/>
</dbReference>
<dbReference type="InterPro" id="IPR024053">
    <property type="entry name" value="VHL_beta_dom"/>
</dbReference>
<dbReference type="InterPro" id="IPR022772">
    <property type="entry name" value="VHL_tumour_suppress_b/a_dom"/>
</dbReference>
<evidence type="ECO:0000256" key="1">
    <source>
        <dbReference type="ARBA" id="ARBA00004123"/>
    </source>
</evidence>
<feature type="domain" description="von Hippel-Lindau disease tumour suppressor alpha" evidence="17">
    <location>
        <begin position="113"/>
        <end position="159"/>
    </location>
</feature>
<evidence type="ECO:0000256" key="12">
    <source>
        <dbReference type="ARBA" id="ARBA00023242"/>
    </source>
</evidence>
<dbReference type="InterPro" id="IPR036208">
    <property type="entry name" value="VHL_sf"/>
</dbReference>
<evidence type="ECO:0000313" key="18">
    <source>
        <dbReference type="Ensembl" id="ENSOMYP00000121591.1"/>
    </source>
</evidence>
<protein>
    <recommendedName>
        <fullName evidence="14">von Hippel-Lindau disease tumor suppressor</fullName>
    </recommendedName>
    <alternativeName>
        <fullName evidence="15">pVHL</fullName>
    </alternativeName>
</protein>
<evidence type="ECO:0000256" key="14">
    <source>
        <dbReference type="ARBA" id="ARBA00072532"/>
    </source>
</evidence>
<dbReference type="InterPro" id="IPR037140">
    <property type="entry name" value="VHL_beta_dom_sf"/>
</dbReference>
<keyword evidence="8" id="KW-0963">Cytoplasm</keyword>
<dbReference type="InterPro" id="IPR037139">
    <property type="entry name" value="VHL_alpha_dom_sf"/>
</dbReference>
<evidence type="ECO:0000256" key="3">
    <source>
        <dbReference type="ARBA" id="ARBA00004240"/>
    </source>
</evidence>
<dbReference type="Proteomes" id="UP000694395">
    <property type="component" value="Chromosome 21"/>
</dbReference>
<feature type="domain" description="von Hippel-Lindau disease tumour suppressor beta" evidence="16">
    <location>
        <begin position="14"/>
        <end position="93"/>
    </location>
</feature>
<keyword evidence="10" id="KW-0256">Endoplasmic reticulum</keyword>
<keyword evidence="19" id="KW-1185">Reference proteome</keyword>
<sequence length="167" mass="19125">MEEQEVVSGENKALRSLNADVETHVNFINQSKQSARAWWLDYSGHPVSYGDIRTDGLLRMDTFLTHPWVFRASRNGAKLLANQQDVYMPTAATEYEEDGKPKFLNVVIATPVYSLQECCLMLIRNLVEEEDYGRLDIPESLKTDLRQRPDLLKELGLINRLRIGVLT</sequence>
<dbReference type="Pfam" id="PF01847">
    <property type="entry name" value="VHL"/>
    <property type="match status" value="1"/>
</dbReference>
<dbReference type="FunFam" id="2.60.40.780:FF:000001">
    <property type="entry name" value="von Hippel-Lindau disease tumor suppressor"/>
    <property type="match status" value="1"/>
</dbReference>
<dbReference type="GO" id="GO:0010468">
    <property type="term" value="P:regulation of gene expression"/>
    <property type="evidence" value="ECO:0007669"/>
    <property type="project" value="UniProtKB-ARBA"/>
</dbReference>
<evidence type="ECO:0000256" key="15">
    <source>
        <dbReference type="ARBA" id="ARBA00080646"/>
    </source>
</evidence>
<dbReference type="RefSeq" id="XP_036812571.1">
    <property type="nucleotide sequence ID" value="XM_036956676.1"/>
</dbReference>
<dbReference type="GO" id="GO:0001666">
    <property type="term" value="P:response to hypoxia"/>
    <property type="evidence" value="ECO:0007669"/>
    <property type="project" value="UniProtKB-ARBA"/>
</dbReference>
<evidence type="ECO:0000256" key="4">
    <source>
        <dbReference type="ARBA" id="ARBA00004496"/>
    </source>
</evidence>
<dbReference type="GeneTree" id="ENSGT00940000180800"/>
<evidence type="ECO:0000256" key="6">
    <source>
        <dbReference type="ARBA" id="ARBA00010057"/>
    </source>
</evidence>
<reference evidence="18" key="3">
    <citation type="submission" date="2025-09" db="UniProtKB">
        <authorList>
            <consortium name="Ensembl"/>
        </authorList>
    </citation>
    <scope>IDENTIFICATION</scope>
</reference>
<comment type="subcellular location">
    <subcellularLocation>
        <location evidence="2">Cell membrane</location>
        <topology evidence="2">Peripheral membrane protein</topology>
    </subcellularLocation>
    <subcellularLocation>
        <location evidence="4">Cytoplasm</location>
    </subcellularLocation>
    <subcellularLocation>
        <location evidence="3">Endoplasmic reticulum</location>
    </subcellularLocation>
    <subcellularLocation>
        <location evidence="1">Nucleus</location>
    </subcellularLocation>
</comment>
<keyword evidence="11" id="KW-0472">Membrane</keyword>
<keyword evidence="9" id="KW-0833">Ubl conjugation pathway</keyword>
<dbReference type="GO" id="GO:0005783">
    <property type="term" value="C:endoplasmic reticulum"/>
    <property type="evidence" value="ECO:0007669"/>
    <property type="project" value="UniProtKB-SubCell"/>
</dbReference>
<evidence type="ECO:0000256" key="9">
    <source>
        <dbReference type="ARBA" id="ARBA00022786"/>
    </source>
</evidence>
<gene>
    <name evidence="18" type="primary">vhll</name>
</gene>
<evidence type="ECO:0000256" key="10">
    <source>
        <dbReference type="ARBA" id="ARBA00022824"/>
    </source>
</evidence>
<evidence type="ECO:0000256" key="7">
    <source>
        <dbReference type="ARBA" id="ARBA00022475"/>
    </source>
</evidence>
<dbReference type="Pfam" id="PF17211">
    <property type="entry name" value="VHL_C"/>
    <property type="match status" value="1"/>
</dbReference>
<comment type="function">
    <text evidence="13">Involved in the ubiquitination and subsequent proteasomal degradation via the von Hippel-Lindau ubiquitination complex. Seems to act as a target recruitment subunit in the E3 ubiquitin ligase complex and recruits hydroxylated hypoxia-inducible factor (HIF) under normoxic conditions. Involved in transcriptional repression through interaction with HIF1A, HIF1AN and histone deacetylases. Ubiquitinates, in an oxygen-responsive manner, ADRB2. Acts as a negative regulator of mTORC1 by promoting ubiquitination and degradation of RPTOR.</text>
</comment>
<evidence type="ECO:0000256" key="13">
    <source>
        <dbReference type="ARBA" id="ARBA00059036"/>
    </source>
</evidence>
<dbReference type="GeneID" id="110517247"/>
<dbReference type="Gene3D" id="2.60.40.780">
    <property type="entry name" value="von Hippel-Lindau disease tumour suppressor, beta domain"/>
    <property type="match status" value="1"/>
</dbReference>
<evidence type="ECO:0000256" key="11">
    <source>
        <dbReference type="ARBA" id="ARBA00023136"/>
    </source>
</evidence>
<dbReference type="SUPFAM" id="SSF49468">
    <property type="entry name" value="VHL"/>
    <property type="match status" value="1"/>
</dbReference>
<evidence type="ECO:0000256" key="2">
    <source>
        <dbReference type="ARBA" id="ARBA00004202"/>
    </source>
</evidence>
<evidence type="ECO:0000256" key="5">
    <source>
        <dbReference type="ARBA" id="ARBA00004906"/>
    </source>
</evidence>
<dbReference type="Ensembl" id="ENSOMYT00000124033.1">
    <property type="protein sequence ID" value="ENSOMYP00000121591.1"/>
    <property type="gene ID" value="ENSOMYG00000075738.1"/>
</dbReference>
<evidence type="ECO:0000259" key="16">
    <source>
        <dbReference type="Pfam" id="PF01847"/>
    </source>
</evidence>
<evidence type="ECO:0000259" key="17">
    <source>
        <dbReference type="Pfam" id="PF17211"/>
    </source>
</evidence>
<evidence type="ECO:0000256" key="8">
    <source>
        <dbReference type="ARBA" id="ARBA00022490"/>
    </source>
</evidence>
<name>A0A8K9V690_ONCMY</name>
<dbReference type="FunFam" id="1.10.750.10:FF:000001">
    <property type="entry name" value="von Hippel-Lindau disease tumor suppressor"/>
    <property type="match status" value="1"/>
</dbReference>
<evidence type="ECO:0000313" key="19">
    <source>
        <dbReference type="Proteomes" id="UP000694395"/>
    </source>
</evidence>
<dbReference type="AlphaFoldDB" id="A0A8K9V690"/>
<dbReference type="CDD" id="cd05468">
    <property type="entry name" value="pVHL"/>
    <property type="match status" value="1"/>
</dbReference>